<protein>
    <submittedName>
        <fullName evidence="3">Uncharacterized protein</fullName>
    </submittedName>
</protein>
<evidence type="ECO:0000256" key="1">
    <source>
        <dbReference type="SAM" id="SignalP"/>
    </source>
</evidence>
<name>A0A915EIC7_9BILA</name>
<organism evidence="2 3">
    <name type="scientific">Ditylenchus dipsaci</name>
    <dbReference type="NCBI Taxonomy" id="166011"/>
    <lineage>
        <taxon>Eukaryota</taxon>
        <taxon>Metazoa</taxon>
        <taxon>Ecdysozoa</taxon>
        <taxon>Nematoda</taxon>
        <taxon>Chromadorea</taxon>
        <taxon>Rhabditida</taxon>
        <taxon>Tylenchina</taxon>
        <taxon>Tylenchomorpha</taxon>
        <taxon>Sphaerularioidea</taxon>
        <taxon>Anguinidae</taxon>
        <taxon>Anguininae</taxon>
        <taxon>Ditylenchus</taxon>
    </lineage>
</organism>
<proteinExistence type="predicted"/>
<keyword evidence="1" id="KW-0732">Signal</keyword>
<evidence type="ECO:0000313" key="2">
    <source>
        <dbReference type="Proteomes" id="UP000887574"/>
    </source>
</evidence>
<dbReference type="Proteomes" id="UP000887574">
    <property type="component" value="Unplaced"/>
</dbReference>
<feature type="chain" id="PRO_5037227884" evidence="1">
    <location>
        <begin position="17"/>
        <end position="544"/>
    </location>
</feature>
<reference evidence="3" key="1">
    <citation type="submission" date="2022-11" db="UniProtKB">
        <authorList>
            <consortium name="WormBaseParasite"/>
        </authorList>
    </citation>
    <scope>IDENTIFICATION</scope>
</reference>
<evidence type="ECO:0000313" key="3">
    <source>
        <dbReference type="WBParaSite" id="jg6645.1"/>
    </source>
</evidence>
<sequence length="544" mass="59899">MHMLFFFVMVASLATQYSNENSTFFLSAYAKENTDCMEFSPAYTTYNNHIVAAGFKVIGKDKFAAFMMVDGHEYLSEDTFEATKLTAQVFLKNATSVDVLKYWEGETVLKLTWIYNGGRHNPLPRSFVIAAEDHYYYDAEGESITLDKGKGCPCTLEDIDHRYCVYDIHTNTAFKFDYYSGSPYTNVIYCNRFKTTEDYIYVYYLGSYHACFGRNTSPMNWSSKPKLCQLLGFRPYSPPPPVELLSTQEPLTTAEPAIEKSTNTVEPTTMMTCTMEPTIVTTTTAEPTTMVTTPTIVTTTTVKPSTVRTTILEPSTVTTTTAKPTAVMTTVMATSVEPTTVTTSTAEPTTLTTTTAKPTTTAVPITLMTTTTAEPTALISITTAVPTTATTTSSKPASVITTETATTTSNSRFSSIVSSAGSLTTSEDFSLSTTLISFSIEYTSEVPLSTVDGPTSRNHSVTASSSRIRSEEDQHSKISIMSSSFLRGHSLECGRLLALRSCVFFWLALWSVIKGRQSRGKSRCHSHFKEDQHHRAGGVSEVIY</sequence>
<feature type="signal peptide" evidence="1">
    <location>
        <begin position="1"/>
        <end position="16"/>
    </location>
</feature>
<accession>A0A915EIC7</accession>
<dbReference type="AlphaFoldDB" id="A0A915EIC7"/>
<dbReference type="WBParaSite" id="jg6645.1">
    <property type="protein sequence ID" value="jg6645.1"/>
    <property type="gene ID" value="jg6645"/>
</dbReference>
<keyword evidence="2" id="KW-1185">Reference proteome</keyword>